<proteinExistence type="predicted"/>
<keyword evidence="2" id="KW-1185">Reference proteome</keyword>
<evidence type="ECO:0000313" key="2">
    <source>
        <dbReference type="Proteomes" id="UP000008366"/>
    </source>
</evidence>
<organism evidence="1 2">
    <name type="scientific">Kineosphaera limosa NBRC 100340</name>
    <dbReference type="NCBI Taxonomy" id="1184609"/>
    <lineage>
        <taxon>Bacteria</taxon>
        <taxon>Bacillati</taxon>
        <taxon>Actinomycetota</taxon>
        <taxon>Actinomycetes</taxon>
        <taxon>Micrococcales</taxon>
        <taxon>Dermatophilaceae</taxon>
        <taxon>Kineosphaera</taxon>
    </lineage>
</organism>
<dbReference type="Proteomes" id="UP000008366">
    <property type="component" value="Unassembled WGS sequence"/>
</dbReference>
<dbReference type="eggNOG" id="COG3311">
    <property type="taxonomic scope" value="Bacteria"/>
</dbReference>
<dbReference type="EMBL" id="BAHD01000011">
    <property type="protein sequence ID" value="GAB94763.1"/>
    <property type="molecule type" value="Genomic_DNA"/>
</dbReference>
<dbReference type="AlphaFoldDB" id="K6VEZ6"/>
<sequence>MCQPVEIPLVVIGVDLEDHATAARLGQVLDDLLWSQAGGSVIATAFTESDPVHAALSATRRIHSFEPSARVVRVHPDLVTIPAIAARVGVSRQAVQQWVAGGGSRLFPAPYASLEPEVKPIKVWRWADVTPWLWEVKGLAFEALPTPPQVARIDAELCRLADDMEAEPGARIVSM</sequence>
<name>K6VEZ6_9MICO</name>
<accession>K6VEZ6</accession>
<reference evidence="1 2" key="1">
    <citation type="submission" date="2012-08" db="EMBL/GenBank/DDBJ databases">
        <title>Whole genome shotgun sequence of Kineosphaera limosa NBRC 100340.</title>
        <authorList>
            <person name="Yoshida I."/>
            <person name="Isaki S."/>
            <person name="Hosoyama A."/>
            <person name="Tsuchikane K."/>
            <person name="Katsumata H."/>
            <person name="Ando Y."/>
            <person name="Ohji S."/>
            <person name="Hamada M."/>
            <person name="Tamura T."/>
            <person name="Yamazoe A."/>
            <person name="Yamazaki S."/>
            <person name="Fujita N."/>
        </authorList>
    </citation>
    <scope>NUCLEOTIDE SEQUENCE [LARGE SCALE GENOMIC DNA]</scope>
    <source>
        <strain evidence="1 2">NBRC 100340</strain>
    </source>
</reference>
<dbReference type="STRING" id="1184609.KILIM_011_00360"/>
<evidence type="ECO:0000313" key="1">
    <source>
        <dbReference type="EMBL" id="GAB94763.1"/>
    </source>
</evidence>
<evidence type="ECO:0008006" key="3">
    <source>
        <dbReference type="Google" id="ProtNLM"/>
    </source>
</evidence>
<gene>
    <name evidence="1" type="ORF">KILIM_011_00360</name>
</gene>
<comment type="caution">
    <text evidence="1">The sequence shown here is derived from an EMBL/GenBank/DDBJ whole genome shotgun (WGS) entry which is preliminary data.</text>
</comment>
<protein>
    <recommendedName>
        <fullName evidence="3">DNA-binding protein</fullName>
    </recommendedName>
</protein>